<protein>
    <recommendedName>
        <fullName evidence="4">Ricin B lectin domain-containing protein</fullName>
    </recommendedName>
</protein>
<evidence type="ECO:0000313" key="1">
    <source>
        <dbReference type="EMBL" id="CAF1096491.1"/>
    </source>
</evidence>
<comment type="caution">
    <text evidence="2">The sequence shown here is derived from an EMBL/GenBank/DDBJ whole genome shotgun (WGS) entry which is preliminary data.</text>
</comment>
<accession>A0A820F1L6</accession>
<dbReference type="InterPro" id="IPR035992">
    <property type="entry name" value="Ricin_B-like_lectins"/>
</dbReference>
<dbReference type="CDD" id="cd23415">
    <property type="entry name" value="beta-trefoil_Ricin_AH"/>
    <property type="match status" value="1"/>
</dbReference>
<dbReference type="EMBL" id="CAJOAZ010012767">
    <property type="protein sequence ID" value="CAF4257285.1"/>
    <property type="molecule type" value="Genomic_DNA"/>
</dbReference>
<evidence type="ECO:0000313" key="2">
    <source>
        <dbReference type="EMBL" id="CAF4257285.1"/>
    </source>
</evidence>
<proteinExistence type="predicted"/>
<dbReference type="Gene3D" id="2.80.10.50">
    <property type="match status" value="1"/>
</dbReference>
<reference evidence="2" key="1">
    <citation type="submission" date="2021-02" db="EMBL/GenBank/DDBJ databases">
        <authorList>
            <person name="Nowell W R."/>
        </authorList>
    </citation>
    <scope>NUCLEOTIDE SEQUENCE</scope>
</reference>
<organism evidence="2 3">
    <name type="scientific">Adineta steineri</name>
    <dbReference type="NCBI Taxonomy" id="433720"/>
    <lineage>
        <taxon>Eukaryota</taxon>
        <taxon>Metazoa</taxon>
        <taxon>Spiralia</taxon>
        <taxon>Gnathifera</taxon>
        <taxon>Rotifera</taxon>
        <taxon>Eurotatoria</taxon>
        <taxon>Bdelloidea</taxon>
        <taxon>Adinetida</taxon>
        <taxon>Adinetidae</taxon>
        <taxon>Adineta</taxon>
    </lineage>
</organism>
<dbReference type="Proteomes" id="UP000663844">
    <property type="component" value="Unassembled WGS sequence"/>
</dbReference>
<evidence type="ECO:0000313" key="3">
    <source>
        <dbReference type="Proteomes" id="UP000663844"/>
    </source>
</evidence>
<dbReference type="SUPFAM" id="SSF50370">
    <property type="entry name" value="Ricin B-like lectins"/>
    <property type="match status" value="1"/>
</dbReference>
<evidence type="ECO:0008006" key="4">
    <source>
        <dbReference type="Google" id="ProtNLM"/>
    </source>
</evidence>
<name>A0A820F1L6_9BILA</name>
<sequence length="120" mass="13244">MIRFLNAQTERRLGSNGAGEAYGNRANNDLYQVWEIINTLDNSINLKNFASGLYLDSNGKGEVCALPGNGSTHQRWRFDGLRIINVATGGALDSNSAGAIYLLEPNGGNCQNWIREYIYE</sequence>
<dbReference type="Proteomes" id="UP000663845">
    <property type="component" value="Unassembled WGS sequence"/>
</dbReference>
<dbReference type="EMBL" id="CAJNOG010000228">
    <property type="protein sequence ID" value="CAF1096491.1"/>
    <property type="molecule type" value="Genomic_DNA"/>
</dbReference>
<dbReference type="AlphaFoldDB" id="A0A820F1L6"/>
<gene>
    <name evidence="1" type="ORF">JYZ213_LOCUS21139</name>
    <name evidence="2" type="ORF">OXD698_LOCUS43774</name>
</gene>